<evidence type="ECO:0000313" key="3">
    <source>
        <dbReference type="Proteomes" id="UP000770015"/>
    </source>
</evidence>
<reference evidence="2" key="1">
    <citation type="journal article" date="2021" name="Nat. Commun.">
        <title>Genetic determinants of endophytism in the Arabidopsis root mycobiome.</title>
        <authorList>
            <person name="Mesny F."/>
            <person name="Miyauchi S."/>
            <person name="Thiergart T."/>
            <person name="Pickel B."/>
            <person name="Atanasova L."/>
            <person name="Karlsson M."/>
            <person name="Huettel B."/>
            <person name="Barry K.W."/>
            <person name="Haridas S."/>
            <person name="Chen C."/>
            <person name="Bauer D."/>
            <person name="Andreopoulos W."/>
            <person name="Pangilinan J."/>
            <person name="LaButti K."/>
            <person name="Riley R."/>
            <person name="Lipzen A."/>
            <person name="Clum A."/>
            <person name="Drula E."/>
            <person name="Henrissat B."/>
            <person name="Kohler A."/>
            <person name="Grigoriev I.V."/>
            <person name="Martin F.M."/>
            <person name="Hacquard S."/>
        </authorList>
    </citation>
    <scope>NUCLEOTIDE SEQUENCE</scope>
    <source>
        <strain evidence="2">MPI-SDFR-AT-0117</strain>
    </source>
</reference>
<dbReference type="PANTHER" id="PTHR42040">
    <property type="entry name" value="INNER KINETOCHORE SUBUNIT FTA4"/>
    <property type="match status" value="1"/>
</dbReference>
<gene>
    <name evidence="2" type="ORF">F5X68DRAFT_68795</name>
</gene>
<dbReference type="Pfam" id="PF13093">
    <property type="entry name" value="FTA4"/>
    <property type="match status" value="1"/>
</dbReference>
<evidence type="ECO:0000313" key="2">
    <source>
        <dbReference type="EMBL" id="KAH6690300.1"/>
    </source>
</evidence>
<comment type="caution">
    <text evidence="2">The sequence shown here is derived from an EMBL/GenBank/DDBJ whole genome shotgun (WGS) entry which is preliminary data.</text>
</comment>
<feature type="region of interest" description="Disordered" evidence="1">
    <location>
        <begin position="89"/>
        <end position="114"/>
    </location>
</feature>
<dbReference type="GO" id="GO:0031511">
    <property type="term" value="C:Mis6-Sim4 complex"/>
    <property type="evidence" value="ECO:0007669"/>
    <property type="project" value="InterPro"/>
</dbReference>
<accession>A0A9P8VGF4</accession>
<dbReference type="OrthoDB" id="21214at2759"/>
<dbReference type="EMBL" id="JAGSXJ010000006">
    <property type="protein sequence ID" value="KAH6690300.1"/>
    <property type="molecule type" value="Genomic_DNA"/>
</dbReference>
<evidence type="ECO:0000256" key="1">
    <source>
        <dbReference type="SAM" id="MobiDB-lite"/>
    </source>
</evidence>
<organism evidence="2 3">
    <name type="scientific">Plectosphaerella plurivora</name>
    <dbReference type="NCBI Taxonomy" id="936078"/>
    <lineage>
        <taxon>Eukaryota</taxon>
        <taxon>Fungi</taxon>
        <taxon>Dikarya</taxon>
        <taxon>Ascomycota</taxon>
        <taxon>Pezizomycotina</taxon>
        <taxon>Sordariomycetes</taxon>
        <taxon>Hypocreomycetidae</taxon>
        <taxon>Glomerellales</taxon>
        <taxon>Plectosphaerellaceae</taxon>
        <taxon>Plectosphaerella</taxon>
    </lineage>
</organism>
<dbReference type="InterPro" id="IPR025207">
    <property type="entry name" value="Sim4_Fta4"/>
</dbReference>
<dbReference type="Proteomes" id="UP000770015">
    <property type="component" value="Unassembled WGS sequence"/>
</dbReference>
<keyword evidence="3" id="KW-1185">Reference proteome</keyword>
<protein>
    <submittedName>
        <fullName evidence="2">Kinetochore Sim4 complex subunit Fta4</fullName>
    </submittedName>
</protein>
<name>A0A9P8VGF4_9PEZI</name>
<dbReference type="PANTHER" id="PTHR42040:SF1">
    <property type="entry name" value="INNER KINETOCHORE SUBUNIT FTA4"/>
    <property type="match status" value="1"/>
</dbReference>
<sequence length="249" mass="27642">MANQPPTILFLKQSFVETQVRLLSRPLDLGPSWQTHNAASDEPLTQPAVDEALHRANRGLAEHTRRVYPPQSTRIVAEQINKLYKPGAALHEDDDDEANDGDAPPKRGVDLTDATTISSLPPVWPIEADTTDHPMESSRYAELTASLAILSTQRAETLKRVQRLRRIKAALRPFTPEDSDQGAASTVQENLATRDGQVEKELEKMRMLLVRVGGRVSKLPNPAGDDDQIMVDSPAMIQKNKVQNLLDLY</sequence>
<proteinExistence type="predicted"/>
<dbReference type="AlphaFoldDB" id="A0A9P8VGF4"/>